<feature type="binding site" evidence="10">
    <location>
        <position position="75"/>
    </location>
    <ligand>
        <name>Mg(2+)</name>
        <dbReference type="ChEBI" id="CHEBI:18420"/>
    </ligand>
</feature>
<dbReference type="Pfam" id="PF01725">
    <property type="entry name" value="Ham1p_like"/>
    <property type="match status" value="1"/>
</dbReference>
<feature type="binding site" evidence="10">
    <location>
        <position position="181"/>
    </location>
    <ligand>
        <name>substrate</name>
    </ligand>
</feature>
<dbReference type="AlphaFoldDB" id="A0A849SGF7"/>
<comment type="cofactor">
    <cofactor evidence="10">
        <name>Mg(2+)</name>
        <dbReference type="ChEBI" id="CHEBI:18420"/>
    </cofactor>
    <text evidence="10">Binds 1 Mg(2+) ion per subunit.</text>
</comment>
<dbReference type="GO" id="GO:0005829">
    <property type="term" value="C:cytosol"/>
    <property type="evidence" value="ECO:0007669"/>
    <property type="project" value="TreeGrafter"/>
</dbReference>
<dbReference type="Proteomes" id="UP000580839">
    <property type="component" value="Unassembled WGS sequence"/>
</dbReference>
<name>A0A849SGF7_UNCEI</name>
<evidence type="ECO:0000256" key="7">
    <source>
        <dbReference type="ARBA" id="ARBA00023080"/>
    </source>
</evidence>
<evidence type="ECO:0000256" key="4">
    <source>
        <dbReference type="ARBA" id="ARBA00022741"/>
    </source>
</evidence>
<evidence type="ECO:0000256" key="11">
    <source>
        <dbReference type="RuleBase" id="RU003781"/>
    </source>
</evidence>
<feature type="binding site" evidence="10">
    <location>
        <begin position="13"/>
        <end position="18"/>
    </location>
    <ligand>
        <name>substrate</name>
    </ligand>
</feature>
<dbReference type="HAMAP" id="MF_01405">
    <property type="entry name" value="Non_canon_purine_NTPase"/>
    <property type="match status" value="1"/>
</dbReference>
<sequence length="200" mass="21188">MSAAVPLEFVLATFNPDKARELETLISGSGLRLRSLAEFPGATAPEELGATLIENARIKAQAACAHTGRPSIADDTGFEVEALDGAPGVHAARFAGPAATYADNVRLLLERLAGVAAARRAARFRTVCLARFPDGREVVAEGVLEGRVIEAPRGSHGFGYDPVFVPTGETRTLAEFSAAEKNAISHRSRAVQALVVELRR</sequence>
<dbReference type="InterPro" id="IPR029001">
    <property type="entry name" value="ITPase-like_fam"/>
</dbReference>
<dbReference type="GO" id="GO:0000166">
    <property type="term" value="F:nucleotide binding"/>
    <property type="evidence" value="ECO:0007669"/>
    <property type="project" value="UniProtKB-KW"/>
</dbReference>
<organism evidence="12 13">
    <name type="scientific">Eiseniibacteriota bacterium</name>
    <dbReference type="NCBI Taxonomy" id="2212470"/>
    <lineage>
        <taxon>Bacteria</taxon>
        <taxon>Candidatus Eiseniibacteriota</taxon>
    </lineage>
</organism>
<comment type="catalytic activity">
    <reaction evidence="9 10">
        <text>XTP + H2O = XMP + diphosphate + H(+)</text>
        <dbReference type="Rhea" id="RHEA:28610"/>
        <dbReference type="ChEBI" id="CHEBI:15377"/>
        <dbReference type="ChEBI" id="CHEBI:15378"/>
        <dbReference type="ChEBI" id="CHEBI:33019"/>
        <dbReference type="ChEBI" id="CHEBI:57464"/>
        <dbReference type="ChEBI" id="CHEBI:61314"/>
        <dbReference type="EC" id="3.6.1.66"/>
    </reaction>
</comment>
<keyword evidence="3 10" id="KW-0479">Metal-binding</keyword>
<feature type="binding site" evidence="10">
    <location>
        <begin position="158"/>
        <end position="161"/>
    </location>
    <ligand>
        <name>substrate</name>
    </ligand>
</feature>
<evidence type="ECO:0000256" key="8">
    <source>
        <dbReference type="ARBA" id="ARBA00051875"/>
    </source>
</evidence>
<dbReference type="FunFam" id="3.90.950.10:FF:000001">
    <property type="entry name" value="dITP/XTP pyrophosphatase"/>
    <property type="match status" value="1"/>
</dbReference>
<dbReference type="GO" id="GO:0009146">
    <property type="term" value="P:purine nucleoside triphosphate catabolic process"/>
    <property type="evidence" value="ECO:0007669"/>
    <property type="project" value="UniProtKB-UniRule"/>
</dbReference>
<comment type="catalytic activity">
    <reaction evidence="10">
        <text>ITP + H2O = IMP + diphosphate + H(+)</text>
        <dbReference type="Rhea" id="RHEA:29399"/>
        <dbReference type="ChEBI" id="CHEBI:15377"/>
        <dbReference type="ChEBI" id="CHEBI:15378"/>
        <dbReference type="ChEBI" id="CHEBI:33019"/>
        <dbReference type="ChEBI" id="CHEBI:58053"/>
        <dbReference type="ChEBI" id="CHEBI:61402"/>
        <dbReference type="EC" id="3.6.1.66"/>
    </reaction>
</comment>
<dbReference type="GO" id="GO:0036222">
    <property type="term" value="F:XTP diphosphatase activity"/>
    <property type="evidence" value="ECO:0007669"/>
    <property type="project" value="UniProtKB-UniRule"/>
</dbReference>
<evidence type="ECO:0000256" key="2">
    <source>
        <dbReference type="ARBA" id="ARBA00011738"/>
    </source>
</evidence>
<evidence type="ECO:0000256" key="5">
    <source>
        <dbReference type="ARBA" id="ARBA00022801"/>
    </source>
</evidence>
<gene>
    <name evidence="12" type="primary">rdgB</name>
    <name evidence="12" type="ORF">HOP12_11745</name>
</gene>
<dbReference type="GO" id="GO:0036220">
    <property type="term" value="F:ITP diphosphatase activity"/>
    <property type="evidence" value="ECO:0007669"/>
    <property type="project" value="UniProtKB-UniRule"/>
</dbReference>
<dbReference type="GO" id="GO:0035870">
    <property type="term" value="F:dITP diphosphatase activity"/>
    <property type="evidence" value="ECO:0007669"/>
    <property type="project" value="UniProtKB-UniRule"/>
</dbReference>
<evidence type="ECO:0000256" key="9">
    <source>
        <dbReference type="ARBA" id="ARBA00052017"/>
    </source>
</evidence>
<dbReference type="SUPFAM" id="SSF52972">
    <property type="entry name" value="ITPase-like"/>
    <property type="match status" value="1"/>
</dbReference>
<dbReference type="NCBIfam" id="TIGR00042">
    <property type="entry name" value="RdgB/HAM1 family non-canonical purine NTP pyrophosphatase"/>
    <property type="match status" value="1"/>
</dbReference>
<keyword evidence="7 10" id="KW-0546">Nucleotide metabolism</keyword>
<dbReference type="InterPro" id="IPR002637">
    <property type="entry name" value="RdgB/HAM1"/>
</dbReference>
<evidence type="ECO:0000313" key="12">
    <source>
        <dbReference type="EMBL" id="NOT34828.1"/>
    </source>
</evidence>
<feature type="binding site" evidence="10">
    <location>
        <begin position="186"/>
        <end position="187"/>
    </location>
    <ligand>
        <name>substrate</name>
    </ligand>
</feature>
<keyword evidence="5 10" id="KW-0378">Hydrolase</keyword>
<keyword evidence="6 10" id="KW-0460">Magnesium</keyword>
<protein>
    <recommendedName>
        <fullName evidence="10">dITP/XTP pyrophosphatase</fullName>
        <ecNumber evidence="10">3.6.1.66</ecNumber>
    </recommendedName>
    <alternativeName>
        <fullName evidence="10">Non-canonical purine NTP pyrophosphatase</fullName>
    </alternativeName>
    <alternativeName>
        <fullName evidence="10">Non-standard purine NTP pyrophosphatase</fullName>
    </alternativeName>
    <alternativeName>
        <fullName evidence="10">Nucleoside-triphosphate diphosphatase</fullName>
    </alternativeName>
    <alternativeName>
        <fullName evidence="10">Nucleoside-triphosphate pyrophosphatase</fullName>
        <shortName evidence="10">NTPase</shortName>
    </alternativeName>
</protein>
<dbReference type="GO" id="GO:0017111">
    <property type="term" value="F:ribonucleoside triphosphate phosphatase activity"/>
    <property type="evidence" value="ECO:0007669"/>
    <property type="project" value="InterPro"/>
</dbReference>
<feature type="binding site" evidence="10">
    <location>
        <position position="46"/>
    </location>
    <ligand>
        <name>Mg(2+)</name>
        <dbReference type="ChEBI" id="CHEBI:18420"/>
    </ligand>
</feature>
<comment type="caution">
    <text evidence="12">The sequence shown here is derived from an EMBL/GenBank/DDBJ whole genome shotgun (WGS) entry which is preliminary data.</text>
</comment>
<keyword evidence="4 10" id="KW-0547">Nucleotide-binding</keyword>
<dbReference type="PANTHER" id="PTHR11067">
    <property type="entry name" value="INOSINE TRIPHOSPHATE PYROPHOSPHATASE/HAM1 PROTEIN"/>
    <property type="match status" value="1"/>
</dbReference>
<evidence type="ECO:0000313" key="13">
    <source>
        <dbReference type="Proteomes" id="UP000580839"/>
    </source>
</evidence>
<feature type="binding site" evidence="10">
    <location>
        <position position="76"/>
    </location>
    <ligand>
        <name>substrate</name>
    </ligand>
</feature>
<proteinExistence type="inferred from homology"/>
<comment type="catalytic activity">
    <reaction evidence="8 10">
        <text>dITP + H2O = dIMP + diphosphate + H(+)</text>
        <dbReference type="Rhea" id="RHEA:28342"/>
        <dbReference type="ChEBI" id="CHEBI:15377"/>
        <dbReference type="ChEBI" id="CHEBI:15378"/>
        <dbReference type="ChEBI" id="CHEBI:33019"/>
        <dbReference type="ChEBI" id="CHEBI:61194"/>
        <dbReference type="ChEBI" id="CHEBI:61382"/>
        <dbReference type="EC" id="3.6.1.66"/>
    </reaction>
</comment>
<dbReference type="InterPro" id="IPR020922">
    <property type="entry name" value="dITP/XTP_pyrophosphatase"/>
</dbReference>
<comment type="function">
    <text evidence="10">Pyrophosphatase that catalyzes the hydrolysis of nucleoside triphosphates to their monophosphate derivatives, with a high preference for the non-canonical purine nucleotides XTP (xanthosine triphosphate), dITP (deoxyinosine triphosphate) and ITP. Seems to function as a house-cleaning enzyme that removes non-canonical purine nucleotides from the nucleotide pool, thus preventing their incorporation into DNA/RNA and avoiding chromosomal lesions.</text>
</comment>
<comment type="subunit">
    <text evidence="2 10">Homodimer.</text>
</comment>
<dbReference type="PANTHER" id="PTHR11067:SF9">
    <property type="entry name" value="INOSINE TRIPHOSPHATE PYROPHOSPHATASE"/>
    <property type="match status" value="1"/>
</dbReference>
<feature type="active site" description="Proton acceptor" evidence="10">
    <location>
        <position position="75"/>
    </location>
</feature>
<reference evidence="12 13" key="1">
    <citation type="submission" date="2020-04" db="EMBL/GenBank/DDBJ databases">
        <title>Metagenomic profiling of ammonia- and methane-oxidizing microorganisms in a Dutch drinking water treatment plant.</title>
        <authorList>
            <person name="Poghosyan L."/>
            <person name="Leucker S."/>
        </authorList>
    </citation>
    <scope>NUCLEOTIDE SEQUENCE [LARGE SCALE GENOMIC DNA]</scope>
    <source>
        <strain evidence="12">S-RSF-IL-03</strain>
    </source>
</reference>
<dbReference type="CDD" id="cd00515">
    <property type="entry name" value="HAM1"/>
    <property type="match status" value="1"/>
</dbReference>
<comment type="similarity">
    <text evidence="1 10 11">Belongs to the HAM1 NTPase family.</text>
</comment>
<evidence type="ECO:0000256" key="6">
    <source>
        <dbReference type="ARBA" id="ARBA00022842"/>
    </source>
</evidence>
<accession>A0A849SGF7</accession>
<evidence type="ECO:0000256" key="1">
    <source>
        <dbReference type="ARBA" id="ARBA00008023"/>
    </source>
</evidence>
<dbReference type="GO" id="GO:0009117">
    <property type="term" value="P:nucleotide metabolic process"/>
    <property type="evidence" value="ECO:0007669"/>
    <property type="project" value="UniProtKB-KW"/>
</dbReference>
<dbReference type="GO" id="GO:0046872">
    <property type="term" value="F:metal ion binding"/>
    <property type="evidence" value="ECO:0007669"/>
    <property type="project" value="UniProtKB-KW"/>
</dbReference>
<dbReference type="EC" id="3.6.1.66" evidence="10"/>
<evidence type="ECO:0000256" key="10">
    <source>
        <dbReference type="HAMAP-Rule" id="MF_01405"/>
    </source>
</evidence>
<dbReference type="EMBL" id="JABFRW010000149">
    <property type="protein sequence ID" value="NOT34828.1"/>
    <property type="molecule type" value="Genomic_DNA"/>
</dbReference>
<dbReference type="Gene3D" id="3.90.950.10">
    <property type="match status" value="1"/>
</dbReference>
<evidence type="ECO:0000256" key="3">
    <source>
        <dbReference type="ARBA" id="ARBA00022723"/>
    </source>
</evidence>